<feature type="transmembrane region" description="Helical" evidence="1">
    <location>
        <begin position="165"/>
        <end position="185"/>
    </location>
</feature>
<dbReference type="Proteomes" id="UP000029864">
    <property type="component" value="Unassembled WGS sequence"/>
</dbReference>
<dbReference type="AlphaFoldDB" id="A0A099JRQ0"/>
<feature type="transmembrane region" description="Helical" evidence="1">
    <location>
        <begin position="191"/>
        <end position="213"/>
    </location>
</feature>
<keyword evidence="1" id="KW-0472">Membrane</keyword>
<feature type="transmembrane region" description="Helical" evidence="1">
    <location>
        <begin position="44"/>
        <end position="64"/>
    </location>
</feature>
<reference evidence="2 3" key="1">
    <citation type="submission" date="2014-08" db="EMBL/GenBank/DDBJ databases">
        <authorList>
            <person name="Sisinthy S."/>
        </authorList>
    </citation>
    <scope>NUCLEOTIDE SEQUENCE [LARGE SCALE GENOMIC DNA]</scope>
    <source>
        <strain evidence="2 3">RuG17</strain>
    </source>
</reference>
<keyword evidence="3" id="KW-1185">Reference proteome</keyword>
<evidence type="ECO:0000313" key="2">
    <source>
        <dbReference type="EMBL" id="KGJ80068.1"/>
    </source>
</evidence>
<evidence type="ECO:0000313" key="3">
    <source>
        <dbReference type="Proteomes" id="UP000029864"/>
    </source>
</evidence>
<keyword evidence="1" id="KW-1133">Transmembrane helix</keyword>
<sequence length="353" mass="38471">MLRGPSAYRLYWVAMGAAAIFMVAMVILIITLIVGNGFLQSDTLAANTFWVAWFCTMMLFPAGLGWTQIVGTREVGAGYTTLGAFEYVERRDPHTGRVLRAGGAAIPPGTFTLKHARAYAAAHPVIPAIDELPVLQRTREETASPRVSSLLRAPKVAFSPWRRGIVVIGALLLPYVLYLAISAAAGVLLQLLWMVMMGALPLVIMFATMSSIVRSQIAAVHDLYPSALLVPGMSSDELRSTARAMHLSPLPIRTLILWAIDESGVGLWQGGATPVRAFHLTWADIAEVATTTVPNPNSRPRSAITFNVDGSSGRTYRLPFHVSGWLDAFPEFEHVNITTVADINRRFFTTAPR</sequence>
<dbReference type="EMBL" id="JPXF01000007">
    <property type="protein sequence ID" value="KGJ80068.1"/>
    <property type="molecule type" value="Genomic_DNA"/>
</dbReference>
<keyword evidence="1" id="KW-0812">Transmembrane</keyword>
<proteinExistence type="predicted"/>
<organism evidence="2 3">
    <name type="scientific">Cryobacterium roopkundense</name>
    <dbReference type="NCBI Taxonomy" id="1001240"/>
    <lineage>
        <taxon>Bacteria</taxon>
        <taxon>Bacillati</taxon>
        <taxon>Actinomycetota</taxon>
        <taxon>Actinomycetes</taxon>
        <taxon>Micrococcales</taxon>
        <taxon>Microbacteriaceae</taxon>
        <taxon>Cryobacterium</taxon>
    </lineage>
</organism>
<feature type="transmembrane region" description="Helical" evidence="1">
    <location>
        <begin position="12"/>
        <end position="38"/>
    </location>
</feature>
<accession>A0A099JRQ0</accession>
<gene>
    <name evidence="2" type="ORF">GY21_02875</name>
</gene>
<protein>
    <submittedName>
        <fullName evidence="2">Uncharacterized protein</fullName>
    </submittedName>
</protein>
<evidence type="ECO:0000256" key="1">
    <source>
        <dbReference type="SAM" id="Phobius"/>
    </source>
</evidence>
<comment type="caution">
    <text evidence="2">The sequence shown here is derived from an EMBL/GenBank/DDBJ whole genome shotgun (WGS) entry which is preliminary data.</text>
</comment>
<name>A0A099JRQ0_9MICO</name>